<dbReference type="EC" id="3.-.-.-" evidence="2"/>
<dbReference type="PROSITE" id="PS51677">
    <property type="entry name" value="NODB"/>
    <property type="match status" value="1"/>
</dbReference>
<dbReference type="Pfam" id="PF01522">
    <property type="entry name" value="Polysacc_deac_1"/>
    <property type="match status" value="1"/>
</dbReference>
<protein>
    <submittedName>
        <fullName evidence="2">Probable polysaccharide deacetylase pdaA</fullName>
        <ecNumber evidence="2">3.-.-.-</ecNumber>
    </submittedName>
</protein>
<dbReference type="SUPFAM" id="SSF88713">
    <property type="entry name" value="Glycoside hydrolase/deacetylase"/>
    <property type="match status" value="1"/>
</dbReference>
<dbReference type="InterPro" id="IPR011330">
    <property type="entry name" value="Glyco_hydro/deAcase_b/a-brl"/>
</dbReference>
<dbReference type="PANTHER" id="PTHR10587:SF78">
    <property type="entry name" value="PEPTIDOGLYCAN-N-ACETYLMURAMIC ACID DEACETYLASE PDAA"/>
    <property type="match status" value="1"/>
</dbReference>
<dbReference type="InterPro" id="IPR002509">
    <property type="entry name" value="NODB_dom"/>
</dbReference>
<dbReference type="RefSeq" id="WP_055213655.1">
    <property type="nucleotide sequence ID" value="NZ_CP094679.1"/>
</dbReference>
<dbReference type="GO" id="GO:0016810">
    <property type="term" value="F:hydrolase activity, acting on carbon-nitrogen (but not peptide) bonds"/>
    <property type="evidence" value="ECO:0007669"/>
    <property type="project" value="InterPro"/>
</dbReference>
<dbReference type="GO" id="GO:0016020">
    <property type="term" value="C:membrane"/>
    <property type="evidence" value="ECO:0007669"/>
    <property type="project" value="TreeGrafter"/>
</dbReference>
<dbReference type="InterPro" id="IPR050248">
    <property type="entry name" value="Polysacc_deacetylase_ArnD"/>
</dbReference>
<feature type="domain" description="NodB homology" evidence="1">
    <location>
        <begin position="106"/>
        <end position="288"/>
    </location>
</feature>
<keyword evidence="2" id="KW-0378">Hydrolase</keyword>
<reference evidence="2 3" key="1">
    <citation type="submission" date="2015-09" db="EMBL/GenBank/DDBJ databases">
        <authorList>
            <consortium name="Pathogen Informatics"/>
        </authorList>
    </citation>
    <scope>NUCLEOTIDE SEQUENCE [LARGE SCALE GENOMIC DNA]</scope>
    <source>
        <strain evidence="2 3">2789STDY5834961</strain>
    </source>
</reference>
<evidence type="ECO:0000313" key="3">
    <source>
        <dbReference type="Proteomes" id="UP000095597"/>
    </source>
</evidence>
<proteinExistence type="predicted"/>
<organism evidence="2 3">
    <name type="scientific">Dorea longicatena</name>
    <dbReference type="NCBI Taxonomy" id="88431"/>
    <lineage>
        <taxon>Bacteria</taxon>
        <taxon>Bacillati</taxon>
        <taxon>Bacillota</taxon>
        <taxon>Clostridia</taxon>
        <taxon>Lachnospirales</taxon>
        <taxon>Lachnospiraceae</taxon>
        <taxon>Dorea</taxon>
    </lineage>
</organism>
<dbReference type="PANTHER" id="PTHR10587">
    <property type="entry name" value="GLYCOSYL TRANSFERASE-RELATED"/>
    <property type="match status" value="1"/>
</dbReference>
<evidence type="ECO:0000259" key="1">
    <source>
        <dbReference type="PROSITE" id="PS51677"/>
    </source>
</evidence>
<sequence length="298" mass="34232">MFRFHIPKTHLSFSTLYSRYKPLILLFFFSFCFFAGGLIARIFPASETTLTPASRTFISSSHSFVLPTTENWGLSFQEEGKAPVGNASFDELKKYHAYYARNTDQKVIYLTFDCGYENGNTHSILAALKKHHVPATFFVVGNFLQDNPDLIKQMQKEGHTVGNHTYHHPDMSQIATQETFSKELSDVEDLFKKITGKSMTRFYRPPQGKYNTENLQMAKDMGYHTFFWSLAYVDWLTDAQPSKEEAFDKLLGRIHPGAIVLLHNTSKTNGEILDELLNKWESMGYQFSSLKNLLKTEE</sequence>
<evidence type="ECO:0000313" key="2">
    <source>
        <dbReference type="EMBL" id="CUM81246.1"/>
    </source>
</evidence>
<dbReference type="Proteomes" id="UP000095597">
    <property type="component" value="Unassembled WGS sequence"/>
</dbReference>
<name>A0A173RU15_9FIRM</name>
<gene>
    <name evidence="2" type="primary">pdaA_2</name>
    <name evidence="2" type="ORF">ERS852573_00640</name>
</gene>
<dbReference type="GO" id="GO:0005975">
    <property type="term" value="P:carbohydrate metabolic process"/>
    <property type="evidence" value="ECO:0007669"/>
    <property type="project" value="InterPro"/>
</dbReference>
<dbReference type="EMBL" id="CYXO01000003">
    <property type="protein sequence ID" value="CUM81246.1"/>
    <property type="molecule type" value="Genomic_DNA"/>
</dbReference>
<dbReference type="AlphaFoldDB" id="A0A173RU15"/>
<dbReference type="Gene3D" id="3.20.20.370">
    <property type="entry name" value="Glycoside hydrolase/deacetylase"/>
    <property type="match status" value="1"/>
</dbReference>
<accession>A0A173RU15</accession>